<proteinExistence type="predicted"/>
<dbReference type="InterPro" id="IPR007313">
    <property type="entry name" value="FxsA"/>
</dbReference>
<dbReference type="Proteomes" id="UP000515275">
    <property type="component" value="Chromosome"/>
</dbReference>
<accession>A0A7G7YNB2</accession>
<keyword evidence="4" id="KW-1185">Reference proteome</keyword>
<feature type="transmembrane region" description="Helical" evidence="2">
    <location>
        <begin position="6"/>
        <end position="24"/>
    </location>
</feature>
<reference evidence="3 4" key="1">
    <citation type="submission" date="2019-12" db="EMBL/GenBank/DDBJ databases">
        <title>Corynebacterium sp. nov., isolated from feces of the Anser Albifrons in China.</title>
        <authorList>
            <person name="Liu Q."/>
        </authorList>
    </citation>
    <scope>NUCLEOTIDE SEQUENCE [LARGE SCALE GENOMIC DNA]</scope>
    <source>
        <strain evidence="3 4">23H37-10</strain>
    </source>
</reference>
<evidence type="ECO:0000313" key="4">
    <source>
        <dbReference type="Proteomes" id="UP000515275"/>
    </source>
</evidence>
<name>A0A7G7YNB2_9CORY</name>
<feature type="compositionally biased region" description="Low complexity" evidence="1">
    <location>
        <begin position="152"/>
        <end position="162"/>
    </location>
</feature>
<evidence type="ECO:0000256" key="2">
    <source>
        <dbReference type="SAM" id="Phobius"/>
    </source>
</evidence>
<dbReference type="AlphaFoldDB" id="A0A7G7YNB2"/>
<feature type="transmembrane region" description="Helical" evidence="2">
    <location>
        <begin position="29"/>
        <end position="48"/>
    </location>
</feature>
<keyword evidence="2" id="KW-1133">Transmembrane helix</keyword>
<feature type="compositionally biased region" description="Basic and acidic residues" evidence="1">
    <location>
        <begin position="141"/>
        <end position="151"/>
    </location>
</feature>
<keyword evidence="2" id="KW-0472">Membrane</keyword>
<dbReference type="NCBIfam" id="NF008528">
    <property type="entry name" value="PRK11463.1-2"/>
    <property type="match status" value="1"/>
</dbReference>
<feature type="compositionally biased region" description="Basic and acidic residues" evidence="1">
    <location>
        <begin position="164"/>
        <end position="173"/>
    </location>
</feature>
<dbReference type="EMBL" id="CP046883">
    <property type="protein sequence ID" value="QNH95982.1"/>
    <property type="molecule type" value="Genomic_DNA"/>
</dbReference>
<keyword evidence="2" id="KW-0812">Transmembrane</keyword>
<dbReference type="Pfam" id="PF04186">
    <property type="entry name" value="FxsA"/>
    <property type="match status" value="1"/>
</dbReference>
<organism evidence="3 4">
    <name type="scientific">Corynebacterium anserum</name>
    <dbReference type="NCBI Taxonomy" id="2684406"/>
    <lineage>
        <taxon>Bacteria</taxon>
        <taxon>Bacillati</taxon>
        <taxon>Actinomycetota</taxon>
        <taxon>Actinomycetes</taxon>
        <taxon>Mycobacteriales</taxon>
        <taxon>Corynebacteriaceae</taxon>
        <taxon>Corynebacterium</taxon>
    </lineage>
</organism>
<evidence type="ECO:0000256" key="1">
    <source>
        <dbReference type="SAM" id="MobiDB-lite"/>
    </source>
</evidence>
<gene>
    <name evidence="3" type="ORF">GP473_04225</name>
</gene>
<dbReference type="PANTHER" id="PTHR35335">
    <property type="entry name" value="UPF0716 PROTEIN FXSA"/>
    <property type="match status" value="1"/>
</dbReference>
<dbReference type="PANTHER" id="PTHR35335:SF1">
    <property type="entry name" value="UPF0716 PROTEIN FXSA"/>
    <property type="match status" value="1"/>
</dbReference>
<protein>
    <submittedName>
        <fullName evidence="3">FxsA family protein</fullName>
    </submittedName>
</protein>
<feature type="region of interest" description="Disordered" evidence="1">
    <location>
        <begin position="135"/>
        <end position="173"/>
    </location>
</feature>
<dbReference type="GO" id="GO:0016020">
    <property type="term" value="C:membrane"/>
    <property type="evidence" value="ECO:0007669"/>
    <property type="project" value="InterPro"/>
</dbReference>
<evidence type="ECO:0000313" key="3">
    <source>
        <dbReference type="EMBL" id="QNH95982.1"/>
    </source>
</evidence>
<dbReference type="KEGG" id="cans:GP473_04225"/>
<feature type="transmembrane region" description="Helical" evidence="2">
    <location>
        <begin position="68"/>
        <end position="94"/>
    </location>
</feature>
<dbReference type="RefSeq" id="WP_185769730.1">
    <property type="nucleotide sequence ID" value="NZ_CP046883.1"/>
</dbReference>
<sequence>MPLVAAAYFLIELIAFFLIGKWIGFGWALILLIALFIAGMAVSAWQLRALTERVATQTNHPGKLTADAALTVVGAFLVAVPGIVSTVCGLLLMLPPTRALTRKLIGASARRALANFGGSAFTTVTQYGAPGSKNIPGWGEVIDHREDEAPRGPRNNSSSSSDDPSDKNKGITE</sequence>